<name>A0A0N0IXY8_CHRID</name>
<keyword evidence="1" id="KW-0813">Transport</keyword>
<dbReference type="GO" id="GO:0009279">
    <property type="term" value="C:cell outer membrane"/>
    <property type="evidence" value="ECO:0007669"/>
    <property type="project" value="UniProtKB-SubCell"/>
</dbReference>
<keyword evidence="1" id="KW-0998">Cell outer membrane</keyword>
<evidence type="ECO:0000313" key="3">
    <source>
        <dbReference type="Proteomes" id="UP000037953"/>
    </source>
</evidence>
<dbReference type="PATRIC" id="fig|253.9.peg.267"/>
<dbReference type="InterPro" id="IPR037066">
    <property type="entry name" value="Plug_dom_sf"/>
</dbReference>
<comment type="subcellular location">
    <subcellularLocation>
        <location evidence="1">Cell outer membrane</location>
        <topology evidence="1">Multi-pass membrane protein</topology>
    </subcellularLocation>
</comment>
<reference evidence="2 3" key="1">
    <citation type="journal article" date="2015" name="Genom Data">
        <title>Draft genome sequence of a multidrug-resistant Chryseobacterium indologenes isolate from Malaysia.</title>
        <authorList>
            <person name="Yu C.Y."/>
            <person name="Ang G.Y."/>
            <person name="Cheng H.J."/>
            <person name="Cheong Y.M."/>
            <person name="Yin W.F."/>
            <person name="Chan K.G."/>
        </authorList>
    </citation>
    <scope>NUCLEOTIDE SEQUENCE [LARGE SCALE GENOMIC DNA]</scope>
    <source>
        <strain evidence="2 3">CI_885</strain>
    </source>
</reference>
<keyword evidence="1" id="KW-1134">Transmembrane beta strand</keyword>
<evidence type="ECO:0008006" key="4">
    <source>
        <dbReference type="Google" id="ProtNLM"/>
    </source>
</evidence>
<evidence type="ECO:0000313" key="2">
    <source>
        <dbReference type="EMBL" id="KPE52673.1"/>
    </source>
</evidence>
<accession>A0A0N0IXY8</accession>
<reference evidence="3" key="2">
    <citation type="submission" date="2015-09" db="EMBL/GenBank/DDBJ databases">
        <title>Draft genome sequence of a multidrug-resistant Chryseobacterium indologenes isolate from Malaysia.</title>
        <authorList>
            <person name="Yu C.Y."/>
            <person name="Ang G.Y."/>
            <person name="Chan K.-G."/>
        </authorList>
    </citation>
    <scope>NUCLEOTIDE SEQUENCE [LARGE SCALE GENOMIC DNA]</scope>
    <source>
        <strain evidence="3">CI_885</strain>
    </source>
</reference>
<keyword evidence="1" id="KW-0472">Membrane</keyword>
<dbReference type="EMBL" id="LJOD01000001">
    <property type="protein sequence ID" value="KPE52673.1"/>
    <property type="molecule type" value="Genomic_DNA"/>
</dbReference>
<evidence type="ECO:0000256" key="1">
    <source>
        <dbReference type="PROSITE-ProRule" id="PRU01360"/>
    </source>
</evidence>
<keyword evidence="1" id="KW-0812">Transmembrane</keyword>
<gene>
    <name evidence="2" type="ORF">AOB46_01270</name>
</gene>
<proteinExistence type="inferred from homology"/>
<comment type="similarity">
    <text evidence="1">Belongs to the TonB-dependent receptor family.</text>
</comment>
<sequence length="185" mass="20510">MTPDEKGRFCSVCSKTVRDFRTSTDEEIMDAFSDSSENICGNFNPSQLNRDLHYSSINALFTKFAVGFALTAGGLTAVNAQQNVKNDTVETAELNDHVIVLGFQKNSKVHQQMLVGGGTVVNRKDIEPLYVLNGKISDYESTRSLDQNSIKEMKVLKRDAAIALYGDKAKNRAVLITTKKKKLKK</sequence>
<dbReference type="PROSITE" id="PS52016">
    <property type="entry name" value="TONB_DEPENDENT_REC_3"/>
    <property type="match status" value="1"/>
</dbReference>
<dbReference type="Proteomes" id="UP000037953">
    <property type="component" value="Unassembled WGS sequence"/>
</dbReference>
<dbReference type="Gene3D" id="2.170.130.10">
    <property type="entry name" value="TonB-dependent receptor, plug domain"/>
    <property type="match status" value="1"/>
</dbReference>
<dbReference type="AlphaFoldDB" id="A0A0N0IXY8"/>
<protein>
    <recommendedName>
        <fullName evidence="4">TonB-dependent receptor plug domain-containing protein</fullName>
    </recommendedName>
</protein>
<comment type="caution">
    <text evidence="2">The sequence shown here is derived from an EMBL/GenBank/DDBJ whole genome shotgun (WGS) entry which is preliminary data.</text>
</comment>
<dbReference type="InterPro" id="IPR039426">
    <property type="entry name" value="TonB-dep_rcpt-like"/>
</dbReference>
<organism evidence="2 3">
    <name type="scientific">Chryseobacterium indologenes</name>
    <name type="common">Flavobacterium indologenes</name>
    <dbReference type="NCBI Taxonomy" id="253"/>
    <lineage>
        <taxon>Bacteria</taxon>
        <taxon>Pseudomonadati</taxon>
        <taxon>Bacteroidota</taxon>
        <taxon>Flavobacteriia</taxon>
        <taxon>Flavobacteriales</taxon>
        <taxon>Weeksellaceae</taxon>
        <taxon>Chryseobacterium group</taxon>
        <taxon>Chryseobacterium</taxon>
    </lineage>
</organism>